<gene>
    <name evidence="2" type="ORF">PICST_63928</name>
</gene>
<keyword evidence="3" id="KW-1185">Reference proteome</keyword>
<organism evidence="2 3">
    <name type="scientific">Scheffersomyces stipitis (strain ATCC 58785 / CBS 6054 / NBRC 10063 / NRRL Y-11545)</name>
    <name type="common">Yeast</name>
    <name type="synonym">Pichia stipitis</name>
    <dbReference type="NCBI Taxonomy" id="322104"/>
    <lineage>
        <taxon>Eukaryota</taxon>
        <taxon>Fungi</taxon>
        <taxon>Dikarya</taxon>
        <taxon>Ascomycota</taxon>
        <taxon>Saccharomycotina</taxon>
        <taxon>Pichiomycetes</taxon>
        <taxon>Debaryomycetaceae</taxon>
        <taxon>Scheffersomyces</taxon>
    </lineage>
</organism>
<reference evidence="2 3" key="1">
    <citation type="journal article" date="2007" name="Nat. Biotechnol.">
        <title>Genome sequence of the lignocellulose-bioconverting and xylose-fermenting yeast Pichia stipitis.</title>
        <authorList>
            <person name="Jeffries T.W."/>
            <person name="Grigoriev I.V."/>
            <person name="Grimwood J."/>
            <person name="Laplaza J.M."/>
            <person name="Aerts A."/>
            <person name="Salamov A."/>
            <person name="Schmutz J."/>
            <person name="Lindquist E."/>
            <person name="Dehal P."/>
            <person name="Shapiro H."/>
            <person name="Jin Y.S."/>
            <person name="Passoth V."/>
            <person name="Richardson P.M."/>
        </authorList>
    </citation>
    <scope>NUCLEOTIDE SEQUENCE [LARGE SCALE GENOMIC DNA]</scope>
    <source>
        <strain evidence="3">ATCC 58785 / CBS 6054 / NBRC 10063 / NRRL Y-11545</strain>
    </source>
</reference>
<dbReference type="SMART" id="SM00955">
    <property type="entry name" value="RNB"/>
    <property type="match status" value="1"/>
</dbReference>
<evidence type="ECO:0000313" key="3">
    <source>
        <dbReference type="Proteomes" id="UP000002258"/>
    </source>
</evidence>
<name>A3M0I9_PICST</name>
<feature type="non-terminal residue" evidence="2">
    <location>
        <position position="1"/>
    </location>
</feature>
<dbReference type="eggNOG" id="ENOG502SP70">
    <property type="taxonomic scope" value="Eukaryota"/>
</dbReference>
<dbReference type="InterPro" id="IPR001900">
    <property type="entry name" value="RNase_II/R"/>
</dbReference>
<dbReference type="RefSeq" id="XP_001386742.2">
    <property type="nucleotide sequence ID" value="XM_001386705.1"/>
</dbReference>
<dbReference type="EMBL" id="CP000502">
    <property type="protein sequence ID" value="ABN68713.2"/>
    <property type="molecule type" value="Genomic_DNA"/>
</dbReference>
<dbReference type="Proteomes" id="UP000002258">
    <property type="component" value="Chromosome 8"/>
</dbReference>
<dbReference type="GeneID" id="4841011"/>
<dbReference type="InParanoid" id="A3M0I9"/>
<proteinExistence type="predicted"/>
<dbReference type="HOGENOM" id="CLU_310497_0_0_1"/>
<accession>A3M0I9</accession>
<dbReference type="AlphaFoldDB" id="A3M0I9"/>
<dbReference type="GO" id="GO:0004540">
    <property type="term" value="F:RNA nuclease activity"/>
    <property type="evidence" value="ECO:0007669"/>
    <property type="project" value="InterPro"/>
</dbReference>
<dbReference type="OrthoDB" id="1865897at2759"/>
<evidence type="ECO:0000313" key="2">
    <source>
        <dbReference type="EMBL" id="ABN68713.2"/>
    </source>
</evidence>
<evidence type="ECO:0000259" key="1">
    <source>
        <dbReference type="SMART" id="SM00955"/>
    </source>
</evidence>
<dbReference type="STRING" id="322104.A3M0I9"/>
<dbReference type="KEGG" id="pic:PICST_63928"/>
<dbReference type="OMA" id="CIITRAG"/>
<protein>
    <recommendedName>
        <fullName evidence="1">RNB domain-containing protein</fullName>
    </recommendedName>
</protein>
<sequence>YPSSSNYTDIIFNNETNAPCVGSMVEFSNFKGDISFGVVVSPSQSKFNESFNKISILTIDNEIVTVSPQQCNLHFHKVLNSEWLDSLAIIESSDCTDPSRLQVVTILNHFLNSTLEVTKSIESQMDIVHSQFALPHTLASISAVEIIESMKLPASLLAQINQSYFHEVVLLAAIHFVIAKSLKWILPPNNSMYRNSNLIYGSYSNCLVPSTTYLVNSISNTYSLTKFIDYSKDPAVLENMNGFLNNLYDDQTSHKARSYEDLNHYINIWEGSHHKHVIDVLKFFVVYPHPTLKKILKQFDLFSKLSPAPESVYKVLEEIGIYNNSRNQLSDIHLSTSMFGRNKLSALATSTITELEPLVNSDFLHGTKMSDKFPHLRESNLFYQDQVIYALPSLKASNKKSADSFLAISLEKLNSRKYVINVHIPDIITKIAPNSNLFNSLATNSTSMCSMSRMVDGTSANELFSPKIIEEFKFKNQNLNDKSADMFQVGDIAIKKSSNSKLTSDSTCITISYTYNTYEGNPFANIPEKISVSFDSLSSVTIKNLGWQDLEDSLNGKSEVSPFRLFRSRSKKDTYNGNDRLLVTNEDSHNLNFVYSVMRTHFKIRNLAGSSQINPAVENDVEDASSLTKELNIINSNRPEEKHYEKSRFFMAELELFAANLTSNYCEYNDIPVLTVRQELMDEDGDNADTSKRQSHPDNAIVSHDNKLLPSYEANSYFQTLLARDENGFVSSSAAIIGRNFLNKSIVEVFSGDSSRNVAKGLSKGYVDIINVTNNFGSMLNQMQLLSHIQLGQTNAAMRANGNHFHSMEKFSYLKRYGYYLNGPLSPQTLEAQLNKLVNAETTKRYLTTRHKMFWTLKFLEQKLLESSSIELGSNNTEYECIVTDVGIGIDDIGCHLSKAFCQELGIELNVLTPDPVSYTVGSVVYCNKVIYLDVPGGVCVLLSEQDF</sequence>
<dbReference type="GO" id="GO:0003723">
    <property type="term" value="F:RNA binding"/>
    <property type="evidence" value="ECO:0007669"/>
    <property type="project" value="InterPro"/>
</dbReference>
<feature type="domain" description="RNB" evidence="1">
    <location>
        <begin position="388"/>
        <end position="791"/>
    </location>
</feature>